<evidence type="ECO:0000313" key="3">
    <source>
        <dbReference type="Proteomes" id="UP000006860"/>
    </source>
</evidence>
<dbReference type="EMBL" id="CP002546">
    <property type="protein sequence ID" value="ADY58448.1"/>
    <property type="molecule type" value="Genomic_DNA"/>
</dbReference>
<keyword evidence="3" id="KW-1185">Reference proteome</keyword>
<dbReference type="HOGENOM" id="CLU_220962_0_0_0"/>
<dbReference type="AlphaFoldDB" id="F0SHL0"/>
<gene>
    <name evidence="2" type="ordered locus">Plabr_0825</name>
</gene>
<dbReference type="NCBIfam" id="NF047429">
    <property type="entry name" value="ribo_Plancto_bL37"/>
    <property type="match status" value="1"/>
</dbReference>
<accession>F0SHL0</accession>
<reference evidence="3" key="1">
    <citation type="submission" date="2011-02" db="EMBL/GenBank/DDBJ databases">
        <title>The complete genome of Planctomyces brasiliensis DSM 5305.</title>
        <authorList>
            <person name="Lucas S."/>
            <person name="Copeland A."/>
            <person name="Lapidus A."/>
            <person name="Bruce D."/>
            <person name="Goodwin L."/>
            <person name="Pitluck S."/>
            <person name="Kyrpides N."/>
            <person name="Mavromatis K."/>
            <person name="Pagani I."/>
            <person name="Ivanova N."/>
            <person name="Ovchinnikova G."/>
            <person name="Lu M."/>
            <person name="Detter J.C."/>
            <person name="Han C."/>
            <person name="Land M."/>
            <person name="Hauser L."/>
            <person name="Markowitz V."/>
            <person name="Cheng J.-F."/>
            <person name="Hugenholtz P."/>
            <person name="Woyke T."/>
            <person name="Wu D."/>
            <person name="Tindall B."/>
            <person name="Pomrenke H.G."/>
            <person name="Brambilla E."/>
            <person name="Klenk H.-P."/>
            <person name="Eisen J.A."/>
        </authorList>
    </citation>
    <scope>NUCLEOTIDE SEQUENCE [LARGE SCALE GENOMIC DNA]</scope>
    <source>
        <strain evidence="3">ATCC 49424 / DSM 5305 / JCM 21570 / NBRC 103401 / IFAM 1448</strain>
    </source>
</reference>
<sequence length="33" mass="3858">MAKTQRKLKKANHGKRPASAKARRAKRKHLRFS</sequence>
<dbReference type="KEGG" id="pbs:Plabr_0825"/>
<dbReference type="Proteomes" id="UP000006860">
    <property type="component" value="Chromosome"/>
</dbReference>
<feature type="region of interest" description="Disordered" evidence="1">
    <location>
        <begin position="1"/>
        <end position="33"/>
    </location>
</feature>
<dbReference type="RefSeq" id="WP_013627188.1">
    <property type="nucleotide sequence ID" value="NC_015174.1"/>
</dbReference>
<evidence type="ECO:0000313" key="2">
    <source>
        <dbReference type="EMBL" id="ADY58448.1"/>
    </source>
</evidence>
<name>F0SHL0_RUBBR</name>
<protein>
    <submittedName>
        <fullName evidence="2">Uncharacterized protein</fullName>
    </submittedName>
</protein>
<organism evidence="2 3">
    <name type="scientific">Rubinisphaera brasiliensis (strain ATCC 49424 / DSM 5305 / JCM 21570 / IAM 15109 / NBRC 103401 / IFAM 1448)</name>
    <name type="common">Planctomyces brasiliensis</name>
    <dbReference type="NCBI Taxonomy" id="756272"/>
    <lineage>
        <taxon>Bacteria</taxon>
        <taxon>Pseudomonadati</taxon>
        <taxon>Planctomycetota</taxon>
        <taxon>Planctomycetia</taxon>
        <taxon>Planctomycetales</taxon>
        <taxon>Planctomycetaceae</taxon>
        <taxon>Rubinisphaera</taxon>
    </lineage>
</organism>
<proteinExistence type="predicted"/>
<evidence type="ECO:0000256" key="1">
    <source>
        <dbReference type="SAM" id="MobiDB-lite"/>
    </source>
</evidence>